<proteinExistence type="predicted"/>
<name>A0A5C6TRT6_9SPHN</name>
<accession>A0A5C6TRT6</accession>
<feature type="region of interest" description="Disordered" evidence="1">
    <location>
        <begin position="33"/>
        <end position="86"/>
    </location>
</feature>
<dbReference type="OrthoDB" id="7428913at2"/>
<dbReference type="RefSeq" id="WP_147041796.1">
    <property type="nucleotide sequence ID" value="NZ_BAABIR010000001.1"/>
</dbReference>
<dbReference type="EMBL" id="VOQQ01000001">
    <property type="protein sequence ID" value="TXC62408.1"/>
    <property type="molecule type" value="Genomic_DNA"/>
</dbReference>
<keyword evidence="4" id="KW-1185">Reference proteome</keyword>
<sequence length="86" mass="9560">MRILVLLAVAGTLSGCLARTAVSVATLPVRAAGAVGDAVTTSQAEADRNRGRHMRKEEERQRREDRRRAREERRAHDAAPPPDFER</sequence>
<feature type="chain" id="PRO_5022707878" description="Lipoprotein" evidence="2">
    <location>
        <begin position="19"/>
        <end position="86"/>
    </location>
</feature>
<feature type="compositionally biased region" description="Basic and acidic residues" evidence="1">
    <location>
        <begin position="45"/>
        <end position="86"/>
    </location>
</feature>
<evidence type="ECO:0000256" key="2">
    <source>
        <dbReference type="SAM" id="SignalP"/>
    </source>
</evidence>
<protein>
    <recommendedName>
        <fullName evidence="5">Lipoprotein</fullName>
    </recommendedName>
</protein>
<feature type="signal peptide" evidence="2">
    <location>
        <begin position="1"/>
        <end position="18"/>
    </location>
</feature>
<evidence type="ECO:0000256" key="1">
    <source>
        <dbReference type="SAM" id="MobiDB-lite"/>
    </source>
</evidence>
<dbReference type="Proteomes" id="UP000321249">
    <property type="component" value="Unassembled WGS sequence"/>
</dbReference>
<dbReference type="PROSITE" id="PS51257">
    <property type="entry name" value="PROKAR_LIPOPROTEIN"/>
    <property type="match status" value="1"/>
</dbReference>
<gene>
    <name evidence="3" type="ORF">FRZ32_01300</name>
</gene>
<comment type="caution">
    <text evidence="3">The sequence shown here is derived from an EMBL/GenBank/DDBJ whole genome shotgun (WGS) entry which is preliminary data.</text>
</comment>
<evidence type="ECO:0008006" key="5">
    <source>
        <dbReference type="Google" id="ProtNLM"/>
    </source>
</evidence>
<reference evidence="3 4" key="1">
    <citation type="journal article" date="2015" name="J. Microbiol.">
        <title>Sphingosinicella ginsenosidimutans sp. nov., with ginsenoside converting activity.</title>
        <authorList>
            <person name="Kim J.K."/>
            <person name="Kang M.S."/>
            <person name="Park S.C."/>
            <person name="Kim K.M."/>
            <person name="Choi K."/>
            <person name="Yoon M.H."/>
            <person name="Im W.T."/>
        </authorList>
    </citation>
    <scope>NUCLEOTIDE SEQUENCE [LARGE SCALE GENOMIC DNA]</scope>
    <source>
        <strain evidence="3 4">BS-11</strain>
    </source>
</reference>
<evidence type="ECO:0000313" key="4">
    <source>
        <dbReference type="Proteomes" id="UP000321249"/>
    </source>
</evidence>
<evidence type="ECO:0000313" key="3">
    <source>
        <dbReference type="EMBL" id="TXC62408.1"/>
    </source>
</evidence>
<keyword evidence="2" id="KW-0732">Signal</keyword>
<organism evidence="3 4">
    <name type="scientific">Allosphingosinicella ginsenosidimutans</name>
    <dbReference type="NCBI Taxonomy" id="1176539"/>
    <lineage>
        <taxon>Bacteria</taxon>
        <taxon>Pseudomonadati</taxon>
        <taxon>Pseudomonadota</taxon>
        <taxon>Alphaproteobacteria</taxon>
        <taxon>Sphingomonadales</taxon>
        <taxon>Sphingomonadaceae</taxon>
        <taxon>Allosphingosinicella</taxon>
    </lineage>
</organism>
<dbReference type="AlphaFoldDB" id="A0A5C6TRT6"/>